<comment type="caution">
    <text evidence="1">The sequence shown here is derived from an EMBL/GenBank/DDBJ whole genome shotgun (WGS) entry which is preliminary data.</text>
</comment>
<protein>
    <submittedName>
        <fullName evidence="1">Uncharacterized protein</fullName>
    </submittedName>
</protein>
<feature type="non-terminal residue" evidence="1">
    <location>
        <position position="1"/>
    </location>
</feature>
<name>A0AAD5X7C9_9FUNG</name>
<dbReference type="Proteomes" id="UP001211907">
    <property type="component" value="Unassembled WGS sequence"/>
</dbReference>
<reference evidence="1" key="1">
    <citation type="submission" date="2020-05" db="EMBL/GenBank/DDBJ databases">
        <title>Phylogenomic resolution of chytrid fungi.</title>
        <authorList>
            <person name="Stajich J.E."/>
            <person name="Amses K."/>
            <person name="Simmons R."/>
            <person name="Seto K."/>
            <person name="Myers J."/>
            <person name="Bonds A."/>
            <person name="Quandt C.A."/>
            <person name="Barry K."/>
            <person name="Liu P."/>
            <person name="Grigoriev I."/>
            <person name="Longcore J.E."/>
            <person name="James T.Y."/>
        </authorList>
    </citation>
    <scope>NUCLEOTIDE SEQUENCE</scope>
    <source>
        <strain evidence="1">JEL0513</strain>
    </source>
</reference>
<proteinExistence type="predicted"/>
<keyword evidence="2" id="KW-1185">Reference proteome</keyword>
<organism evidence="1 2">
    <name type="scientific">Physocladia obscura</name>
    <dbReference type="NCBI Taxonomy" id="109957"/>
    <lineage>
        <taxon>Eukaryota</taxon>
        <taxon>Fungi</taxon>
        <taxon>Fungi incertae sedis</taxon>
        <taxon>Chytridiomycota</taxon>
        <taxon>Chytridiomycota incertae sedis</taxon>
        <taxon>Chytridiomycetes</taxon>
        <taxon>Chytridiales</taxon>
        <taxon>Chytriomycetaceae</taxon>
        <taxon>Physocladia</taxon>
    </lineage>
</organism>
<accession>A0AAD5X7C9</accession>
<gene>
    <name evidence="1" type="ORF">HK100_009402</name>
</gene>
<dbReference type="AlphaFoldDB" id="A0AAD5X7C9"/>
<evidence type="ECO:0000313" key="1">
    <source>
        <dbReference type="EMBL" id="KAJ3083788.1"/>
    </source>
</evidence>
<sequence length="151" mass="16408">ISEASGAWESGSGYVPGTGQQIAEVTDLVDQATFQKDFWSPIISSDFLDTYPLVEAVYIFDIIKQEEFMTDFRVSYDPSVRGNFTALVDALDAQGRLKWATAFQFTSTTTTTSSSLPSPTAITSTAATKSSAFPAMKSISFIFGLLIFLVL</sequence>
<evidence type="ECO:0000313" key="2">
    <source>
        <dbReference type="Proteomes" id="UP001211907"/>
    </source>
</evidence>
<dbReference type="EMBL" id="JADGJH010004816">
    <property type="protein sequence ID" value="KAJ3083788.1"/>
    <property type="molecule type" value="Genomic_DNA"/>
</dbReference>